<evidence type="ECO:0000256" key="3">
    <source>
        <dbReference type="ARBA" id="ARBA00023315"/>
    </source>
</evidence>
<evidence type="ECO:0000256" key="1">
    <source>
        <dbReference type="ARBA" id="ARBA00005189"/>
    </source>
</evidence>
<dbReference type="STRING" id="928856.SAMN04488049_103127"/>
<evidence type="ECO:0000313" key="7">
    <source>
        <dbReference type="Proteomes" id="UP000052022"/>
    </source>
</evidence>
<gene>
    <name evidence="6" type="ORF">TRM7557_00655</name>
</gene>
<evidence type="ECO:0000256" key="4">
    <source>
        <dbReference type="SAM" id="Phobius"/>
    </source>
</evidence>
<evidence type="ECO:0000313" key="6">
    <source>
        <dbReference type="EMBL" id="CUH75985.1"/>
    </source>
</evidence>
<keyword evidence="4" id="KW-0812">Transmembrane</keyword>
<dbReference type="AlphaFoldDB" id="A0A0N7LYW3"/>
<proteinExistence type="predicted"/>
<accession>A0A0N7LYW3</accession>
<dbReference type="GO" id="GO:0006654">
    <property type="term" value="P:phosphatidic acid biosynthetic process"/>
    <property type="evidence" value="ECO:0007669"/>
    <property type="project" value="TreeGrafter"/>
</dbReference>
<keyword evidence="2 6" id="KW-0808">Transferase</keyword>
<dbReference type="GO" id="GO:0003841">
    <property type="term" value="F:1-acylglycerol-3-phosphate O-acyltransferase activity"/>
    <property type="evidence" value="ECO:0007669"/>
    <property type="project" value="TreeGrafter"/>
</dbReference>
<organism evidence="6 7">
    <name type="scientific">Tritonibacter multivorans</name>
    <dbReference type="NCBI Taxonomy" id="928856"/>
    <lineage>
        <taxon>Bacteria</taxon>
        <taxon>Pseudomonadati</taxon>
        <taxon>Pseudomonadota</taxon>
        <taxon>Alphaproteobacteria</taxon>
        <taxon>Rhodobacterales</taxon>
        <taxon>Paracoccaceae</taxon>
        <taxon>Tritonibacter</taxon>
    </lineage>
</organism>
<comment type="pathway">
    <text evidence="1">Lipid metabolism.</text>
</comment>
<evidence type="ECO:0000256" key="2">
    <source>
        <dbReference type="ARBA" id="ARBA00022679"/>
    </source>
</evidence>
<dbReference type="PANTHER" id="PTHR10434">
    <property type="entry name" value="1-ACYL-SN-GLYCEROL-3-PHOSPHATE ACYLTRANSFERASE"/>
    <property type="match status" value="1"/>
</dbReference>
<protein>
    <submittedName>
        <fullName evidence="6">2-acyl-glycerophospho-ethanolamine acyltransferase</fullName>
    </submittedName>
</protein>
<dbReference type="EMBL" id="CYSD01000012">
    <property type="protein sequence ID" value="CUH75985.1"/>
    <property type="molecule type" value="Genomic_DNA"/>
</dbReference>
<dbReference type="Proteomes" id="UP000052022">
    <property type="component" value="Unassembled WGS sequence"/>
</dbReference>
<dbReference type="SUPFAM" id="SSF69593">
    <property type="entry name" value="Glycerol-3-phosphate (1)-acyltransferase"/>
    <property type="match status" value="1"/>
</dbReference>
<dbReference type="InterPro" id="IPR002123">
    <property type="entry name" value="Plipid/glycerol_acylTrfase"/>
</dbReference>
<dbReference type="Pfam" id="PF01553">
    <property type="entry name" value="Acyltransferase"/>
    <property type="match status" value="1"/>
</dbReference>
<evidence type="ECO:0000259" key="5">
    <source>
        <dbReference type="SMART" id="SM00563"/>
    </source>
</evidence>
<keyword evidence="3 6" id="KW-0012">Acyltransferase</keyword>
<keyword evidence="4" id="KW-0472">Membrane</keyword>
<keyword evidence="4" id="KW-1133">Transmembrane helix</keyword>
<feature type="transmembrane region" description="Helical" evidence="4">
    <location>
        <begin position="12"/>
        <end position="34"/>
    </location>
</feature>
<keyword evidence="7" id="KW-1185">Reference proteome</keyword>
<dbReference type="CDD" id="cd07989">
    <property type="entry name" value="LPLAT_AGPAT-like"/>
    <property type="match status" value="1"/>
</dbReference>
<dbReference type="SMART" id="SM00563">
    <property type="entry name" value="PlsC"/>
    <property type="match status" value="1"/>
</dbReference>
<sequence>MSHAIQYLRSLIFVGQMYLMMPIFGLVFAPWAIFSKKGARVCCKSYSRYVFWTARLLVGIRCEVRGTVPQGEVLIAAKHQSFLDIMMIFTALPTAKFIMKREILYTPVIGQYAKLLDCVAVDRGKRGAAIQKMVEDVEAGRQDAGQLIIYSQGTRVAPGAKKEYKVGTGVLYEQLNQTCVPVATNVGVLWPRTGIGRKPGTAVVEFLDPIEPGLGRESFMETLETRVEAKSDELMREAGFEPDGLHQNA</sequence>
<reference evidence="6 7" key="1">
    <citation type="submission" date="2015-09" db="EMBL/GenBank/DDBJ databases">
        <authorList>
            <consortium name="Swine Surveillance"/>
        </authorList>
    </citation>
    <scope>NUCLEOTIDE SEQUENCE [LARGE SCALE GENOMIC DNA]</scope>
    <source>
        <strain evidence="6 7">CECT 7557</strain>
    </source>
</reference>
<dbReference type="OrthoDB" id="5290997at2"/>
<feature type="domain" description="Phospholipid/glycerol acyltransferase" evidence="5">
    <location>
        <begin position="73"/>
        <end position="187"/>
    </location>
</feature>
<dbReference type="PANTHER" id="PTHR10434:SF40">
    <property type="entry name" value="1-ACYL-SN-GLYCEROL-3-PHOSPHATE ACYLTRANSFERASE"/>
    <property type="match status" value="1"/>
</dbReference>
<name>A0A0N7LYW3_9RHOB</name>